<dbReference type="SUPFAM" id="SSF48726">
    <property type="entry name" value="Immunoglobulin"/>
    <property type="match status" value="1"/>
</dbReference>
<dbReference type="PANTHER" id="PTHR15343">
    <property type="entry name" value="CD7"/>
    <property type="match status" value="1"/>
</dbReference>
<reference evidence="3 4" key="1">
    <citation type="submission" date="2021-06" db="EMBL/GenBank/DDBJ databases">
        <authorList>
            <person name="Palmer J.M."/>
        </authorList>
    </citation>
    <scope>NUCLEOTIDE SEQUENCE [LARGE SCALE GENOMIC DNA]</scope>
    <source>
        <strain evidence="3 4">AS_MEX2019</strain>
        <tissue evidence="3">Muscle</tissue>
    </source>
</reference>
<protein>
    <recommendedName>
        <fullName evidence="5">Immunoglobulin subtype domain-containing protein</fullName>
    </recommendedName>
</protein>
<keyword evidence="1" id="KW-0472">Membrane</keyword>
<dbReference type="Gene3D" id="2.60.40.10">
    <property type="entry name" value="Immunoglobulins"/>
    <property type="match status" value="1"/>
</dbReference>
<proteinExistence type="predicted"/>
<evidence type="ECO:0000256" key="2">
    <source>
        <dbReference type="SAM" id="SignalP"/>
    </source>
</evidence>
<feature type="chain" id="PRO_5046160519" description="Immunoglobulin subtype domain-containing protein" evidence="2">
    <location>
        <begin position="21"/>
        <end position="191"/>
    </location>
</feature>
<organism evidence="3 4">
    <name type="scientific">Ameca splendens</name>
    <dbReference type="NCBI Taxonomy" id="208324"/>
    <lineage>
        <taxon>Eukaryota</taxon>
        <taxon>Metazoa</taxon>
        <taxon>Chordata</taxon>
        <taxon>Craniata</taxon>
        <taxon>Vertebrata</taxon>
        <taxon>Euteleostomi</taxon>
        <taxon>Actinopterygii</taxon>
        <taxon>Neopterygii</taxon>
        <taxon>Teleostei</taxon>
        <taxon>Neoteleostei</taxon>
        <taxon>Acanthomorphata</taxon>
        <taxon>Ovalentaria</taxon>
        <taxon>Atherinomorphae</taxon>
        <taxon>Cyprinodontiformes</taxon>
        <taxon>Goodeidae</taxon>
        <taxon>Ameca</taxon>
    </lineage>
</organism>
<keyword evidence="4" id="KW-1185">Reference proteome</keyword>
<dbReference type="InterPro" id="IPR036179">
    <property type="entry name" value="Ig-like_dom_sf"/>
</dbReference>
<dbReference type="PANTHER" id="PTHR15343:SF0">
    <property type="entry name" value="T-CELL ANTIGEN CD7"/>
    <property type="match status" value="1"/>
</dbReference>
<comment type="caution">
    <text evidence="3">The sequence shown here is derived from an EMBL/GenBank/DDBJ whole genome shotgun (WGS) entry which is preliminary data.</text>
</comment>
<gene>
    <name evidence="3" type="ORF">AMECASPLE_034462</name>
</gene>
<evidence type="ECO:0008006" key="5">
    <source>
        <dbReference type="Google" id="ProtNLM"/>
    </source>
</evidence>
<evidence type="ECO:0000313" key="4">
    <source>
        <dbReference type="Proteomes" id="UP001469553"/>
    </source>
</evidence>
<accession>A0ABV0ZGZ3</accession>
<name>A0ABV0ZGZ3_9TELE</name>
<evidence type="ECO:0000256" key="1">
    <source>
        <dbReference type="SAM" id="Phobius"/>
    </source>
</evidence>
<dbReference type="InterPro" id="IPR013783">
    <property type="entry name" value="Ig-like_fold"/>
</dbReference>
<feature type="transmembrane region" description="Helical" evidence="1">
    <location>
        <begin position="149"/>
        <end position="173"/>
    </location>
</feature>
<evidence type="ECO:0000313" key="3">
    <source>
        <dbReference type="EMBL" id="MEQ2305134.1"/>
    </source>
</evidence>
<sequence length="191" mass="21336">MSVAWLKVSTILCFFCTAEMKKEVFRESGQSVKIQCRIHTDQDFFILKLGLNEETDIAVIDKASRKTTFLQEMTGRIQTNGEFPSVDIVIKWLNLNDSGPYWCMYSKIDDSYKQLFTEGNGSIILVVSGSGLDTTTEAPKCDKPNLNVAVVYVHIAALALLGPMLGFIAMIMYKGWDSSSGSTPRQTENRL</sequence>
<dbReference type="InterPro" id="IPR039090">
    <property type="entry name" value="CD7"/>
</dbReference>
<keyword evidence="1" id="KW-1133">Transmembrane helix</keyword>
<keyword evidence="2" id="KW-0732">Signal</keyword>
<dbReference type="EMBL" id="JAHRIP010061310">
    <property type="protein sequence ID" value="MEQ2305134.1"/>
    <property type="molecule type" value="Genomic_DNA"/>
</dbReference>
<keyword evidence="1" id="KW-0812">Transmembrane</keyword>
<dbReference type="Proteomes" id="UP001469553">
    <property type="component" value="Unassembled WGS sequence"/>
</dbReference>
<feature type="signal peptide" evidence="2">
    <location>
        <begin position="1"/>
        <end position="20"/>
    </location>
</feature>